<name>A0A2V1DVK2_9PLEO</name>
<evidence type="ECO:0000256" key="1">
    <source>
        <dbReference type="ARBA" id="ARBA00022793"/>
    </source>
</evidence>
<organism evidence="5 6">
    <name type="scientific">Periconia macrospinosa</name>
    <dbReference type="NCBI Taxonomy" id="97972"/>
    <lineage>
        <taxon>Eukaryota</taxon>
        <taxon>Fungi</taxon>
        <taxon>Dikarya</taxon>
        <taxon>Ascomycota</taxon>
        <taxon>Pezizomycotina</taxon>
        <taxon>Dothideomycetes</taxon>
        <taxon>Pleosporomycetidae</taxon>
        <taxon>Pleosporales</taxon>
        <taxon>Massarineae</taxon>
        <taxon>Periconiaceae</taxon>
        <taxon>Periconia</taxon>
    </lineage>
</organism>
<dbReference type="Gene3D" id="3.20.20.140">
    <property type="entry name" value="Metal-dependent hydrolases"/>
    <property type="match status" value="1"/>
</dbReference>
<proteinExistence type="inferred from homology"/>
<evidence type="ECO:0000313" key="6">
    <source>
        <dbReference type="Proteomes" id="UP000244855"/>
    </source>
</evidence>
<dbReference type="PANTHER" id="PTHR21240:SF30">
    <property type="entry name" value="AMIDOHYDROLASE-RELATED DOMAIN-CONTAINING PROTEIN-RELATED"/>
    <property type="match status" value="1"/>
</dbReference>
<dbReference type="Pfam" id="PF04909">
    <property type="entry name" value="Amidohydro_2"/>
    <property type="match status" value="1"/>
</dbReference>
<evidence type="ECO:0000256" key="3">
    <source>
        <dbReference type="RuleBase" id="RU366045"/>
    </source>
</evidence>
<dbReference type="OrthoDB" id="432010at2759"/>
<dbReference type="SUPFAM" id="SSF51556">
    <property type="entry name" value="Metallo-dependent hydrolases"/>
    <property type="match status" value="1"/>
</dbReference>
<keyword evidence="2 3" id="KW-0456">Lyase</keyword>
<dbReference type="InterPro" id="IPR006680">
    <property type="entry name" value="Amidohydro-rel"/>
</dbReference>
<keyword evidence="1 3" id="KW-0210">Decarboxylase</keyword>
<dbReference type="Proteomes" id="UP000244855">
    <property type="component" value="Unassembled WGS sequence"/>
</dbReference>
<evidence type="ECO:0000256" key="2">
    <source>
        <dbReference type="ARBA" id="ARBA00023239"/>
    </source>
</evidence>
<keyword evidence="6" id="KW-1185">Reference proteome</keyword>
<dbReference type="PANTHER" id="PTHR21240">
    <property type="entry name" value="2-AMINO-3-CARBOXYLMUCONATE-6-SEMIALDEHYDE DECARBOXYLASE"/>
    <property type="match status" value="1"/>
</dbReference>
<evidence type="ECO:0000313" key="5">
    <source>
        <dbReference type="EMBL" id="PVI02076.1"/>
    </source>
</evidence>
<dbReference type="STRING" id="97972.A0A2V1DVK2"/>
<gene>
    <name evidence="5" type="ORF">DM02DRAFT_319359</name>
</gene>
<comment type="similarity">
    <text evidence="3">Belongs to the metallo-dependent hydrolases superfamily.</text>
</comment>
<dbReference type="InterPro" id="IPR032466">
    <property type="entry name" value="Metal_Hydrolase"/>
</dbReference>
<dbReference type="AlphaFoldDB" id="A0A2V1DVK2"/>
<evidence type="ECO:0000259" key="4">
    <source>
        <dbReference type="Pfam" id="PF04909"/>
    </source>
</evidence>
<sequence length="345" mass="38108">MSTITTPVAPLIACSEFYLSNIPQISISPGAPALNMISPTTTFKLKTIGTSRVNDMRAAGISMQILSHVPISATPQTCARLNDALNAAIFTSPDRFAALALLSVDDPREAARELQRCVTRFRFVGGVLGLVKGLDGGAFEELWTQAERHGVPIVLREVWPTKEQAQDYTTASLAPALQGPILTSLYAAYTSSPLPIVHLYASGVFDRHPNLRIVLARTGITLLSLVPRIQSLFASFNNTQSLAHVFKPNRSFLDVWQHNFYIVAEDAMDNISMRALLEHMPVDRVLYGTGYPFEDKGRAVMTEMRDSGVLGKEEWQKVAWGNAERLFRLKGGRGDRRVVNRSSMY</sequence>
<dbReference type="InterPro" id="IPR032465">
    <property type="entry name" value="ACMSD"/>
</dbReference>
<dbReference type="GO" id="GO:0016787">
    <property type="term" value="F:hydrolase activity"/>
    <property type="evidence" value="ECO:0007669"/>
    <property type="project" value="InterPro"/>
</dbReference>
<protein>
    <recommendedName>
        <fullName evidence="4">Amidohydrolase-related domain-containing protein</fullName>
    </recommendedName>
</protein>
<accession>A0A2V1DVK2</accession>
<dbReference type="EMBL" id="KZ805348">
    <property type="protein sequence ID" value="PVI02076.1"/>
    <property type="molecule type" value="Genomic_DNA"/>
</dbReference>
<dbReference type="GO" id="GO:0019748">
    <property type="term" value="P:secondary metabolic process"/>
    <property type="evidence" value="ECO:0007669"/>
    <property type="project" value="TreeGrafter"/>
</dbReference>
<feature type="domain" description="Amidohydrolase-related" evidence="4">
    <location>
        <begin position="54"/>
        <end position="329"/>
    </location>
</feature>
<dbReference type="GO" id="GO:0016831">
    <property type="term" value="F:carboxy-lyase activity"/>
    <property type="evidence" value="ECO:0007669"/>
    <property type="project" value="UniProtKB-KW"/>
</dbReference>
<reference evidence="5 6" key="1">
    <citation type="journal article" date="2018" name="Sci. Rep.">
        <title>Comparative genomics provides insights into the lifestyle and reveals functional heterogeneity of dark septate endophytic fungi.</title>
        <authorList>
            <person name="Knapp D.G."/>
            <person name="Nemeth J.B."/>
            <person name="Barry K."/>
            <person name="Hainaut M."/>
            <person name="Henrissat B."/>
            <person name="Johnson J."/>
            <person name="Kuo A."/>
            <person name="Lim J.H.P."/>
            <person name="Lipzen A."/>
            <person name="Nolan M."/>
            <person name="Ohm R.A."/>
            <person name="Tamas L."/>
            <person name="Grigoriev I.V."/>
            <person name="Spatafora J.W."/>
            <person name="Nagy L.G."/>
            <person name="Kovacs G.M."/>
        </authorList>
    </citation>
    <scope>NUCLEOTIDE SEQUENCE [LARGE SCALE GENOMIC DNA]</scope>
    <source>
        <strain evidence="5 6">DSE2036</strain>
    </source>
</reference>
<dbReference type="GO" id="GO:0005829">
    <property type="term" value="C:cytosol"/>
    <property type="evidence" value="ECO:0007669"/>
    <property type="project" value="TreeGrafter"/>
</dbReference>